<dbReference type="PROSITE" id="PS51892">
    <property type="entry name" value="SUBTILASE"/>
    <property type="match status" value="1"/>
</dbReference>
<gene>
    <name evidence="7" type="ORF">OBRU01_11109</name>
</gene>
<evidence type="ECO:0000256" key="5">
    <source>
        <dbReference type="SAM" id="Phobius"/>
    </source>
</evidence>
<dbReference type="AlphaFoldDB" id="A0A0L7LDB8"/>
<keyword evidence="8" id="KW-1185">Reference proteome</keyword>
<evidence type="ECO:0000256" key="1">
    <source>
        <dbReference type="ARBA" id="ARBA00022670"/>
    </source>
</evidence>
<dbReference type="PROSITE" id="PS00137">
    <property type="entry name" value="SUBTILASE_HIS"/>
    <property type="match status" value="1"/>
</dbReference>
<dbReference type="Proteomes" id="UP000037510">
    <property type="component" value="Unassembled WGS sequence"/>
</dbReference>
<feature type="domain" description="Peptidase S8/S53" evidence="6">
    <location>
        <begin position="31"/>
        <end position="107"/>
    </location>
</feature>
<comment type="caution">
    <text evidence="4">Lacks conserved residue(s) required for the propagation of feature annotation.</text>
</comment>
<keyword evidence="5" id="KW-0812">Transmembrane</keyword>
<dbReference type="GO" id="GO:0016486">
    <property type="term" value="P:peptide hormone processing"/>
    <property type="evidence" value="ECO:0007669"/>
    <property type="project" value="TreeGrafter"/>
</dbReference>
<dbReference type="InterPro" id="IPR036852">
    <property type="entry name" value="Peptidase_S8/S53_dom_sf"/>
</dbReference>
<dbReference type="InterPro" id="IPR000209">
    <property type="entry name" value="Peptidase_S8/S53_dom"/>
</dbReference>
<dbReference type="EMBL" id="JTDY01001677">
    <property type="protein sequence ID" value="KOB73181.1"/>
    <property type="molecule type" value="Genomic_DNA"/>
</dbReference>
<comment type="caution">
    <text evidence="7">The sequence shown here is derived from an EMBL/GenBank/DDBJ whole genome shotgun (WGS) entry which is preliminary data.</text>
</comment>
<organism evidence="7 8">
    <name type="scientific">Operophtera brumata</name>
    <name type="common">Winter moth</name>
    <name type="synonym">Phalaena brumata</name>
    <dbReference type="NCBI Taxonomy" id="104452"/>
    <lineage>
        <taxon>Eukaryota</taxon>
        <taxon>Metazoa</taxon>
        <taxon>Ecdysozoa</taxon>
        <taxon>Arthropoda</taxon>
        <taxon>Hexapoda</taxon>
        <taxon>Insecta</taxon>
        <taxon>Pterygota</taxon>
        <taxon>Neoptera</taxon>
        <taxon>Endopterygota</taxon>
        <taxon>Lepidoptera</taxon>
        <taxon>Glossata</taxon>
        <taxon>Ditrysia</taxon>
        <taxon>Geometroidea</taxon>
        <taxon>Geometridae</taxon>
        <taxon>Larentiinae</taxon>
        <taxon>Operophtera</taxon>
    </lineage>
</organism>
<reference evidence="7 8" key="1">
    <citation type="journal article" date="2015" name="Genome Biol. Evol.">
        <title>The genome of winter moth (Operophtera brumata) provides a genomic perspective on sexual dimorphism and phenology.</title>
        <authorList>
            <person name="Derks M.F."/>
            <person name="Smit S."/>
            <person name="Salis L."/>
            <person name="Schijlen E."/>
            <person name="Bossers A."/>
            <person name="Mateman C."/>
            <person name="Pijl A.S."/>
            <person name="de Ridder D."/>
            <person name="Groenen M.A."/>
            <person name="Visser M.E."/>
            <person name="Megens H.J."/>
        </authorList>
    </citation>
    <scope>NUCLEOTIDE SEQUENCE [LARGE SCALE GENOMIC DNA]</scope>
    <source>
        <strain evidence="7">WM2013NL</strain>
        <tissue evidence="7">Head and thorax</tissue>
    </source>
</reference>
<dbReference type="GO" id="GO:0043005">
    <property type="term" value="C:neuron projection"/>
    <property type="evidence" value="ECO:0007669"/>
    <property type="project" value="TreeGrafter"/>
</dbReference>
<keyword evidence="5" id="KW-0472">Membrane</keyword>
<sequence length="124" mass="13655">MRYHRIYNMAILARAAASWGFSLQNFKDFDDFQDAEISWDSNDGDPDPTPRYAKIMTNSHGTRCAGEIAMSANNEKCGVGVAWGAKVGGVRMLDGRITDRVEGEAIGLLTLSVIGTPLCFMYAW</sequence>
<evidence type="ECO:0000313" key="7">
    <source>
        <dbReference type="EMBL" id="KOB73181.1"/>
    </source>
</evidence>
<evidence type="ECO:0000256" key="2">
    <source>
        <dbReference type="ARBA" id="ARBA00022801"/>
    </source>
</evidence>
<dbReference type="Pfam" id="PF00082">
    <property type="entry name" value="Peptidase_S8"/>
    <property type="match status" value="1"/>
</dbReference>
<evidence type="ECO:0000256" key="4">
    <source>
        <dbReference type="PROSITE-ProRule" id="PRU01240"/>
    </source>
</evidence>
<name>A0A0L7LDB8_OPEBR</name>
<dbReference type="InterPro" id="IPR022398">
    <property type="entry name" value="Peptidase_S8_His-AS"/>
</dbReference>
<dbReference type="PANTHER" id="PTHR42884:SF14">
    <property type="entry name" value="NEUROENDOCRINE CONVERTASE 1"/>
    <property type="match status" value="1"/>
</dbReference>
<dbReference type="STRING" id="104452.A0A0L7LDB8"/>
<dbReference type="GO" id="GO:0016020">
    <property type="term" value="C:membrane"/>
    <property type="evidence" value="ECO:0007669"/>
    <property type="project" value="TreeGrafter"/>
</dbReference>
<dbReference type="GO" id="GO:0004252">
    <property type="term" value="F:serine-type endopeptidase activity"/>
    <property type="evidence" value="ECO:0007669"/>
    <property type="project" value="InterPro"/>
</dbReference>
<dbReference type="Gene3D" id="3.40.50.200">
    <property type="entry name" value="Peptidase S8/S53 domain"/>
    <property type="match status" value="1"/>
</dbReference>
<feature type="transmembrane region" description="Helical" evidence="5">
    <location>
        <begin position="105"/>
        <end position="123"/>
    </location>
</feature>
<dbReference type="PANTHER" id="PTHR42884">
    <property type="entry name" value="PROPROTEIN CONVERTASE SUBTILISIN/KEXIN-RELATED"/>
    <property type="match status" value="1"/>
</dbReference>
<dbReference type="GO" id="GO:0005615">
    <property type="term" value="C:extracellular space"/>
    <property type="evidence" value="ECO:0007669"/>
    <property type="project" value="TreeGrafter"/>
</dbReference>
<evidence type="ECO:0000259" key="6">
    <source>
        <dbReference type="Pfam" id="PF00082"/>
    </source>
</evidence>
<evidence type="ECO:0000313" key="8">
    <source>
        <dbReference type="Proteomes" id="UP000037510"/>
    </source>
</evidence>
<keyword evidence="2" id="KW-0378">Hydrolase</keyword>
<protein>
    <submittedName>
        <fullName evidence="7">Neuroendocrine convertase 1</fullName>
    </submittedName>
</protein>
<keyword evidence="1" id="KW-0645">Protease</keyword>
<accession>A0A0L7LDB8</accession>
<keyword evidence="5" id="KW-1133">Transmembrane helix</keyword>
<evidence type="ECO:0000256" key="3">
    <source>
        <dbReference type="ARBA" id="ARBA00022825"/>
    </source>
</evidence>
<keyword evidence="3" id="KW-0720">Serine protease</keyword>
<comment type="similarity">
    <text evidence="4">Belongs to the peptidase S8 family.</text>
</comment>
<proteinExistence type="inferred from homology"/>
<dbReference type="SUPFAM" id="SSF52743">
    <property type="entry name" value="Subtilisin-like"/>
    <property type="match status" value="1"/>
</dbReference>